<evidence type="ECO:0000256" key="1">
    <source>
        <dbReference type="SAM" id="Phobius"/>
    </source>
</evidence>
<organism evidence="2 3">
    <name type="scientific">Halocynthiibacter halioticoli</name>
    <dbReference type="NCBI Taxonomy" id="2986804"/>
    <lineage>
        <taxon>Bacteria</taxon>
        <taxon>Pseudomonadati</taxon>
        <taxon>Pseudomonadota</taxon>
        <taxon>Alphaproteobacteria</taxon>
        <taxon>Rhodobacterales</taxon>
        <taxon>Paracoccaceae</taxon>
        <taxon>Halocynthiibacter</taxon>
    </lineage>
</organism>
<keyword evidence="1" id="KW-0812">Transmembrane</keyword>
<dbReference type="Proteomes" id="UP001208041">
    <property type="component" value="Unassembled WGS sequence"/>
</dbReference>
<keyword evidence="1" id="KW-1133">Transmembrane helix</keyword>
<keyword evidence="3" id="KW-1185">Reference proteome</keyword>
<dbReference type="EMBL" id="JAOYFC010000002">
    <property type="protein sequence ID" value="MCV6824826.1"/>
    <property type="molecule type" value="Genomic_DNA"/>
</dbReference>
<reference evidence="2" key="1">
    <citation type="submission" date="2022-10" db="EMBL/GenBank/DDBJ databases">
        <authorList>
            <person name="Yue Y."/>
        </authorList>
    </citation>
    <scope>NUCLEOTIDE SEQUENCE</scope>
    <source>
        <strain evidence="2">Z654</strain>
    </source>
</reference>
<feature type="transmembrane region" description="Helical" evidence="1">
    <location>
        <begin position="40"/>
        <end position="59"/>
    </location>
</feature>
<evidence type="ECO:0000313" key="3">
    <source>
        <dbReference type="Proteomes" id="UP001208041"/>
    </source>
</evidence>
<sequence>MPETTIFLSPALATLLFIIAVIAGYRYRMVWKTEGPRWQLWVWGTLAAGCLLLVGFIPLDGG</sequence>
<dbReference type="RefSeq" id="WP_263953677.1">
    <property type="nucleotide sequence ID" value="NZ_JAOYFC010000002.1"/>
</dbReference>
<gene>
    <name evidence="2" type="ORF">OH136_09690</name>
</gene>
<dbReference type="AlphaFoldDB" id="A0AAE3J1H2"/>
<evidence type="ECO:0000313" key="2">
    <source>
        <dbReference type="EMBL" id="MCV6824826.1"/>
    </source>
</evidence>
<accession>A0AAE3J1H2</accession>
<comment type="caution">
    <text evidence="2">The sequence shown here is derived from an EMBL/GenBank/DDBJ whole genome shotgun (WGS) entry which is preliminary data.</text>
</comment>
<name>A0AAE3J1H2_9RHOB</name>
<protein>
    <submittedName>
        <fullName evidence="2">Uncharacterized protein</fullName>
    </submittedName>
</protein>
<feature type="transmembrane region" description="Helical" evidence="1">
    <location>
        <begin position="6"/>
        <end position="28"/>
    </location>
</feature>
<proteinExistence type="predicted"/>
<keyword evidence="1" id="KW-0472">Membrane</keyword>